<accession>A0A845QL56</accession>
<evidence type="ECO:0000313" key="1">
    <source>
        <dbReference type="EMBL" id="NBH62164.1"/>
    </source>
</evidence>
<comment type="caution">
    <text evidence="1">The sequence shown here is derived from an EMBL/GenBank/DDBJ whole genome shotgun (WGS) entry which is preliminary data.</text>
</comment>
<organism evidence="1 2">
    <name type="scientific">Anaerotruncus colihominis</name>
    <dbReference type="NCBI Taxonomy" id="169435"/>
    <lineage>
        <taxon>Bacteria</taxon>
        <taxon>Bacillati</taxon>
        <taxon>Bacillota</taxon>
        <taxon>Clostridia</taxon>
        <taxon>Eubacteriales</taxon>
        <taxon>Oscillospiraceae</taxon>
        <taxon>Anaerotruncus</taxon>
    </lineage>
</organism>
<gene>
    <name evidence="1" type="ORF">D0435_10915</name>
</gene>
<proteinExistence type="predicted"/>
<sequence length="59" mass="6759">MIVVSICADCKHFNHDEKVDDSNKKYTCGAFPDGIPLEFVFRTDKDSRCSETVNFEPEE</sequence>
<dbReference type="AlphaFoldDB" id="A0A845QL56"/>
<dbReference type="RefSeq" id="WP_160202450.1">
    <property type="nucleotide sequence ID" value="NZ_QXWK01000020.1"/>
</dbReference>
<reference evidence="1 2" key="1">
    <citation type="submission" date="2018-08" db="EMBL/GenBank/DDBJ databases">
        <title>Murine metabolic-syndrome-specific gut microbial biobank.</title>
        <authorList>
            <person name="Liu C."/>
        </authorList>
    </citation>
    <scope>NUCLEOTIDE SEQUENCE [LARGE SCALE GENOMIC DNA]</scope>
    <source>
        <strain evidence="1 2">28</strain>
    </source>
</reference>
<dbReference type="EMBL" id="QXWK01000020">
    <property type="protein sequence ID" value="NBH62164.1"/>
    <property type="molecule type" value="Genomic_DNA"/>
</dbReference>
<dbReference type="Proteomes" id="UP000446866">
    <property type="component" value="Unassembled WGS sequence"/>
</dbReference>
<protein>
    <submittedName>
        <fullName evidence="1">Uncharacterized protein</fullName>
    </submittedName>
</protein>
<name>A0A845QL56_9FIRM</name>
<keyword evidence="2" id="KW-1185">Reference proteome</keyword>
<evidence type="ECO:0000313" key="2">
    <source>
        <dbReference type="Proteomes" id="UP000446866"/>
    </source>
</evidence>